<evidence type="ECO:0000313" key="3">
    <source>
        <dbReference type="Proteomes" id="UP000824540"/>
    </source>
</evidence>
<evidence type="ECO:0000256" key="1">
    <source>
        <dbReference type="SAM" id="MobiDB-lite"/>
    </source>
</evidence>
<dbReference type="AlphaFoldDB" id="A0A8T2P8L9"/>
<evidence type="ECO:0000313" key="2">
    <source>
        <dbReference type="EMBL" id="KAG9348240.1"/>
    </source>
</evidence>
<organism evidence="2 3">
    <name type="scientific">Albula glossodonta</name>
    <name type="common">roundjaw bonefish</name>
    <dbReference type="NCBI Taxonomy" id="121402"/>
    <lineage>
        <taxon>Eukaryota</taxon>
        <taxon>Metazoa</taxon>
        <taxon>Chordata</taxon>
        <taxon>Craniata</taxon>
        <taxon>Vertebrata</taxon>
        <taxon>Euteleostomi</taxon>
        <taxon>Actinopterygii</taxon>
        <taxon>Neopterygii</taxon>
        <taxon>Teleostei</taxon>
        <taxon>Albuliformes</taxon>
        <taxon>Albulidae</taxon>
        <taxon>Albula</taxon>
    </lineage>
</organism>
<comment type="caution">
    <text evidence="2">The sequence shown here is derived from an EMBL/GenBank/DDBJ whole genome shotgun (WGS) entry which is preliminary data.</text>
</comment>
<dbReference type="GO" id="GO:0005615">
    <property type="term" value="C:extracellular space"/>
    <property type="evidence" value="ECO:0007669"/>
    <property type="project" value="TreeGrafter"/>
</dbReference>
<accession>A0A8T2P8L9</accession>
<dbReference type="OrthoDB" id="9900165at2759"/>
<keyword evidence="3" id="KW-1185">Reference proteome</keyword>
<sequence>MALFQPPSPRSDEVQFHQSALEISESPVTTDFQGAPGIGPTWPLPNPSQSQYNKLKPNQPRHSQPQLHQVPAPSEPQFNQRRKQKPLPFEADASPDGSQSRMAVSPAVRCPRQLGGNVERSTSGSALLLFRKPQRLQEEGRGVLLCQTPSPVCLPSNDCNHTLEQVSEAPLGPPTLGPRSRGGRPASAAVTRGSVKLISSVADLSLCFWDINSGALWRGVRGWAAASHALPSWSLELQTPISRGKGWGVSSVAVGPFSQSGLGCRDLLLFSQMEMLGCGCILLSCLFTVTLLHCGADGLRITQDPPEYLDSAAMEESGARARSSEEKSGSDLTAKLILLDQLVHLENDVIEPKRKRSFNGGNTPLDRLSISNMDLKGKQRKVETPRRRVNIPIDRIGAGRLPSSRG</sequence>
<dbReference type="GO" id="GO:0005102">
    <property type="term" value="F:signaling receptor binding"/>
    <property type="evidence" value="ECO:0007669"/>
    <property type="project" value="TreeGrafter"/>
</dbReference>
<feature type="region of interest" description="Disordered" evidence="1">
    <location>
        <begin position="22"/>
        <end position="122"/>
    </location>
</feature>
<proteinExistence type="predicted"/>
<name>A0A8T2P8L9_9TELE</name>
<dbReference type="PANTHER" id="PTHR35353">
    <property type="entry name" value="OSTEOCRIN"/>
    <property type="match status" value="1"/>
</dbReference>
<dbReference type="Pfam" id="PF11037">
    <property type="entry name" value="Musclin"/>
    <property type="match status" value="1"/>
</dbReference>
<dbReference type="InterPro" id="IPR021088">
    <property type="entry name" value="Osteocrin"/>
</dbReference>
<gene>
    <name evidence="2" type="ORF">JZ751_001975</name>
</gene>
<dbReference type="EMBL" id="JAFBMS010000011">
    <property type="protein sequence ID" value="KAG9348240.1"/>
    <property type="molecule type" value="Genomic_DNA"/>
</dbReference>
<dbReference type="Proteomes" id="UP000824540">
    <property type="component" value="Unassembled WGS sequence"/>
</dbReference>
<protein>
    <recommendedName>
        <fullName evidence="4">Osteocrin</fullName>
    </recommendedName>
</protein>
<feature type="region of interest" description="Disordered" evidence="1">
    <location>
        <begin position="166"/>
        <end position="187"/>
    </location>
</feature>
<reference evidence="2" key="1">
    <citation type="thesis" date="2021" institute="BYU ScholarsArchive" country="Provo, UT, USA">
        <title>Applications of and Algorithms for Genome Assembly and Genomic Analyses with an Emphasis on Marine Teleosts.</title>
        <authorList>
            <person name="Pickett B.D."/>
        </authorList>
    </citation>
    <scope>NUCLEOTIDE SEQUENCE</scope>
    <source>
        <strain evidence="2">HI-2016</strain>
    </source>
</reference>
<dbReference type="PANTHER" id="PTHR35353:SF1">
    <property type="entry name" value="OSTEOCRIN"/>
    <property type="match status" value="1"/>
</dbReference>
<evidence type="ECO:0008006" key="4">
    <source>
        <dbReference type="Google" id="ProtNLM"/>
    </source>
</evidence>
<dbReference type="GO" id="GO:0009755">
    <property type="term" value="P:hormone-mediated signaling pathway"/>
    <property type="evidence" value="ECO:0007669"/>
    <property type="project" value="TreeGrafter"/>
</dbReference>